<reference evidence="2" key="1">
    <citation type="submission" date="2017-11" db="EMBL/GenBank/DDBJ databases">
        <authorList>
            <person name="Chan K.G."/>
            <person name="Lee L.S."/>
        </authorList>
    </citation>
    <scope>NUCLEOTIDE SEQUENCE [LARGE SCALE GENOMIC DNA]</scope>
    <source>
        <strain evidence="2">DSM 100970</strain>
    </source>
</reference>
<name>A0A2I7N3U0_9NEIS</name>
<dbReference type="AlphaFoldDB" id="A0A2I7N3U0"/>
<sequence length="154" mass="18023">MIELLQFLFMTEKDEHLYLNKDGLVNELLTEHSFSHKEVHEMLEWFAPILDGNSFMEVNPETVREISSWEKQRLPLTVIQQILQRESKKLISSGEREVLFDRLATLGLNSSIADEEVQTIIDGLIFHLQHYKYQILPHGDSKIPFGFLNNFTIH</sequence>
<dbReference type="InterPro" id="IPR007456">
    <property type="entry name" value="Smg"/>
</dbReference>
<dbReference type="Pfam" id="PF04361">
    <property type="entry name" value="DUF494"/>
    <property type="match status" value="1"/>
</dbReference>
<dbReference type="RefSeq" id="WP_102950427.1">
    <property type="nucleotide sequence ID" value="NZ_CP024847.1"/>
</dbReference>
<accession>A0A2I7N3U0</accession>
<dbReference type="EMBL" id="CP024847">
    <property type="protein sequence ID" value="AUR51127.1"/>
    <property type="molecule type" value="Genomic_DNA"/>
</dbReference>
<dbReference type="KEGG" id="nba:CUN60_01995"/>
<gene>
    <name evidence="1" type="ORF">CUN60_01995</name>
</gene>
<evidence type="ECO:0000313" key="1">
    <source>
        <dbReference type="EMBL" id="AUR51127.1"/>
    </source>
</evidence>
<proteinExistence type="predicted"/>
<keyword evidence="2" id="KW-1185">Reference proteome</keyword>
<evidence type="ECO:0000313" key="2">
    <source>
        <dbReference type="Proteomes" id="UP000236655"/>
    </source>
</evidence>
<evidence type="ECO:0008006" key="3">
    <source>
        <dbReference type="Google" id="ProtNLM"/>
    </source>
</evidence>
<organism evidence="1 2">
    <name type="scientific">Aquella oligotrophica</name>
    <dbReference type="NCBI Taxonomy" id="2067065"/>
    <lineage>
        <taxon>Bacteria</taxon>
        <taxon>Pseudomonadati</taxon>
        <taxon>Pseudomonadota</taxon>
        <taxon>Betaproteobacteria</taxon>
        <taxon>Neisseriales</taxon>
        <taxon>Neisseriaceae</taxon>
        <taxon>Aquella</taxon>
    </lineage>
</organism>
<dbReference type="Proteomes" id="UP000236655">
    <property type="component" value="Chromosome"/>
</dbReference>
<protein>
    <recommendedName>
        <fullName evidence="3">DUF494 family protein</fullName>
    </recommendedName>
</protein>